<gene>
    <name evidence="3" type="ORF">D6850_14795</name>
</gene>
<sequence>MLHDTAHENERDDTVGLIGQFGRFLARRRQRRRAIAELEAMDDMLLRDMGIYRSDIRRVVNGFGDRDLGLPPSPRASRKGERRGPAPNKRNRVAIAA</sequence>
<evidence type="ECO:0000313" key="4">
    <source>
        <dbReference type="Proteomes" id="UP000281128"/>
    </source>
</evidence>
<dbReference type="EMBL" id="RAPE01000004">
    <property type="protein sequence ID" value="RKF13624.1"/>
    <property type="molecule type" value="Genomic_DNA"/>
</dbReference>
<name>A0A3A8B8F1_9RHOB</name>
<comment type="caution">
    <text evidence="3">The sequence shown here is derived from an EMBL/GenBank/DDBJ whole genome shotgun (WGS) entry which is preliminary data.</text>
</comment>
<dbReference type="AlphaFoldDB" id="A0A3A8B8F1"/>
<evidence type="ECO:0000259" key="2">
    <source>
        <dbReference type="Pfam" id="PF06568"/>
    </source>
</evidence>
<evidence type="ECO:0000313" key="3">
    <source>
        <dbReference type="EMBL" id="RKF13624.1"/>
    </source>
</evidence>
<dbReference type="Pfam" id="PF06568">
    <property type="entry name" value="YjiS-like"/>
    <property type="match status" value="1"/>
</dbReference>
<protein>
    <submittedName>
        <fullName evidence="3">DUF1127 domain-containing protein</fullName>
    </submittedName>
</protein>
<reference evidence="3 4" key="1">
    <citation type="submission" date="2018-09" db="EMBL/GenBank/DDBJ databases">
        <title>Roseovarius spongiae sp. nov., isolated from a marine sponge.</title>
        <authorList>
            <person name="Zhuang L."/>
            <person name="Luo L."/>
        </authorList>
    </citation>
    <scope>NUCLEOTIDE SEQUENCE [LARGE SCALE GENOMIC DNA]</scope>
    <source>
        <strain evidence="3 4">HN-E21</strain>
    </source>
</reference>
<dbReference type="Proteomes" id="UP000281128">
    <property type="component" value="Unassembled WGS sequence"/>
</dbReference>
<dbReference type="OrthoDB" id="7876746at2"/>
<evidence type="ECO:0000256" key="1">
    <source>
        <dbReference type="SAM" id="MobiDB-lite"/>
    </source>
</evidence>
<keyword evidence="4" id="KW-1185">Reference proteome</keyword>
<organism evidence="3 4">
    <name type="scientific">Roseovarius spongiae</name>
    <dbReference type="NCBI Taxonomy" id="2320272"/>
    <lineage>
        <taxon>Bacteria</taxon>
        <taxon>Pseudomonadati</taxon>
        <taxon>Pseudomonadota</taxon>
        <taxon>Alphaproteobacteria</taxon>
        <taxon>Rhodobacterales</taxon>
        <taxon>Roseobacteraceae</taxon>
        <taxon>Roseovarius</taxon>
    </lineage>
</organism>
<dbReference type="InterPro" id="IPR009506">
    <property type="entry name" value="YjiS-like"/>
</dbReference>
<accession>A0A3A8B8F1</accession>
<feature type="domain" description="YjiS-like" evidence="2">
    <location>
        <begin position="25"/>
        <end position="57"/>
    </location>
</feature>
<feature type="region of interest" description="Disordered" evidence="1">
    <location>
        <begin position="64"/>
        <end position="97"/>
    </location>
</feature>
<proteinExistence type="predicted"/>